<keyword evidence="12" id="KW-1185">Reference proteome</keyword>
<dbReference type="SUPFAM" id="SSF141868">
    <property type="entry name" value="EAL domain-like"/>
    <property type="match status" value="1"/>
</dbReference>
<dbReference type="Pfam" id="PF01590">
    <property type="entry name" value="GAF"/>
    <property type="match status" value="1"/>
</dbReference>
<dbReference type="InterPro" id="IPR052155">
    <property type="entry name" value="Biofilm_reg_signaling"/>
</dbReference>
<dbReference type="InterPro" id="IPR011006">
    <property type="entry name" value="CheY-like_superfamily"/>
</dbReference>
<accession>A0A7X6I9T8</accession>
<dbReference type="SMART" id="SM00065">
    <property type="entry name" value="GAF"/>
    <property type="match status" value="1"/>
</dbReference>
<dbReference type="SMART" id="SM00086">
    <property type="entry name" value="PAC"/>
    <property type="match status" value="3"/>
</dbReference>
<dbReference type="FunFam" id="3.30.70.270:FF:000001">
    <property type="entry name" value="Diguanylate cyclase domain protein"/>
    <property type="match status" value="1"/>
</dbReference>
<dbReference type="CDD" id="cd01948">
    <property type="entry name" value="EAL"/>
    <property type="match status" value="1"/>
</dbReference>
<dbReference type="PROSITE" id="PS50887">
    <property type="entry name" value="GGDEF"/>
    <property type="match status" value="1"/>
</dbReference>
<dbReference type="Proteomes" id="UP000534783">
    <property type="component" value="Unassembled WGS sequence"/>
</dbReference>
<dbReference type="Pfam" id="PF08448">
    <property type="entry name" value="PAS_4"/>
    <property type="match status" value="1"/>
</dbReference>
<dbReference type="AlphaFoldDB" id="A0A7X6I9T8"/>
<dbReference type="InterPro" id="IPR001789">
    <property type="entry name" value="Sig_transdc_resp-reg_receiver"/>
</dbReference>
<dbReference type="InterPro" id="IPR000700">
    <property type="entry name" value="PAS-assoc_C"/>
</dbReference>
<gene>
    <name evidence="11" type="ORF">MNODULE_04490</name>
</gene>
<dbReference type="PROSITE" id="PS50112">
    <property type="entry name" value="PAS"/>
    <property type="match status" value="3"/>
</dbReference>
<name>A0A7X6I9T8_9BACT</name>
<dbReference type="Pfam" id="PF00563">
    <property type="entry name" value="EAL"/>
    <property type="match status" value="1"/>
</dbReference>
<dbReference type="PROSITE" id="PS50113">
    <property type="entry name" value="PAC"/>
    <property type="match status" value="2"/>
</dbReference>
<dbReference type="NCBIfam" id="TIGR00229">
    <property type="entry name" value="sensory_box"/>
    <property type="match status" value="3"/>
</dbReference>
<reference evidence="11 12" key="1">
    <citation type="journal article" date="2020" name="Nature">
        <title>Bacterial chemolithoautotrophy via manganese oxidation.</title>
        <authorList>
            <person name="Yu H."/>
            <person name="Leadbetter J.R."/>
        </authorList>
    </citation>
    <scope>NUCLEOTIDE SEQUENCE [LARGE SCALE GENOMIC DNA]</scope>
    <source>
        <strain evidence="11 12">Mn-1</strain>
    </source>
</reference>
<dbReference type="InterPro" id="IPR000014">
    <property type="entry name" value="PAS"/>
</dbReference>
<proteinExistence type="predicted"/>
<dbReference type="PANTHER" id="PTHR44757">
    <property type="entry name" value="DIGUANYLATE CYCLASE DGCP"/>
    <property type="match status" value="1"/>
</dbReference>
<dbReference type="InterPro" id="IPR043128">
    <property type="entry name" value="Rev_trsase/Diguanyl_cyclase"/>
</dbReference>
<evidence type="ECO:0000256" key="4">
    <source>
        <dbReference type="PROSITE-ProRule" id="PRU00169"/>
    </source>
</evidence>
<dbReference type="SMART" id="SM00448">
    <property type="entry name" value="REC"/>
    <property type="match status" value="1"/>
</dbReference>
<evidence type="ECO:0000256" key="2">
    <source>
        <dbReference type="ARBA" id="ARBA00022777"/>
    </source>
</evidence>
<dbReference type="CDD" id="cd01949">
    <property type="entry name" value="GGDEF"/>
    <property type="match status" value="1"/>
</dbReference>
<evidence type="ECO:0000256" key="1">
    <source>
        <dbReference type="ARBA" id="ARBA00022679"/>
    </source>
</evidence>
<feature type="domain" description="PAS" evidence="7">
    <location>
        <begin position="265"/>
        <end position="337"/>
    </location>
</feature>
<dbReference type="NCBIfam" id="TIGR00254">
    <property type="entry name" value="GGDEF"/>
    <property type="match status" value="1"/>
</dbReference>
<dbReference type="InterPro" id="IPR029787">
    <property type="entry name" value="Nucleotide_cyclase"/>
</dbReference>
<feature type="domain" description="Response regulatory" evidence="6">
    <location>
        <begin position="7"/>
        <end position="123"/>
    </location>
</feature>
<dbReference type="InterPro" id="IPR001633">
    <property type="entry name" value="EAL_dom"/>
</dbReference>
<keyword evidence="4" id="KW-0597">Phosphoprotein</keyword>
<dbReference type="InterPro" id="IPR013655">
    <property type="entry name" value="PAS_fold_3"/>
</dbReference>
<evidence type="ECO:0000259" key="9">
    <source>
        <dbReference type="PROSITE" id="PS50883"/>
    </source>
</evidence>
<dbReference type="SUPFAM" id="SSF55073">
    <property type="entry name" value="Nucleotide cyclase"/>
    <property type="match status" value="1"/>
</dbReference>
<dbReference type="Gene3D" id="3.40.50.2300">
    <property type="match status" value="1"/>
</dbReference>
<dbReference type="EMBL" id="VTOW01000001">
    <property type="protein sequence ID" value="NKE70001.1"/>
    <property type="molecule type" value="Genomic_DNA"/>
</dbReference>
<feature type="coiled-coil region" evidence="5">
    <location>
        <begin position="119"/>
        <end position="146"/>
    </location>
</feature>
<dbReference type="GO" id="GO:0000160">
    <property type="term" value="P:phosphorelay signal transduction system"/>
    <property type="evidence" value="ECO:0007669"/>
    <property type="project" value="InterPro"/>
</dbReference>
<evidence type="ECO:0000259" key="7">
    <source>
        <dbReference type="PROSITE" id="PS50112"/>
    </source>
</evidence>
<dbReference type="CDD" id="cd00156">
    <property type="entry name" value="REC"/>
    <property type="match status" value="1"/>
</dbReference>
<evidence type="ECO:0000259" key="8">
    <source>
        <dbReference type="PROSITE" id="PS50113"/>
    </source>
</evidence>
<dbReference type="FunFam" id="3.30.450.20:FF:000088">
    <property type="entry name" value="Sensory transduction histidine kinase"/>
    <property type="match status" value="1"/>
</dbReference>
<feature type="domain" description="GGDEF" evidence="10">
    <location>
        <begin position="716"/>
        <end position="849"/>
    </location>
</feature>
<dbReference type="Gene3D" id="2.10.70.100">
    <property type="match status" value="1"/>
</dbReference>
<dbReference type="SUPFAM" id="SSF55781">
    <property type="entry name" value="GAF domain-like"/>
    <property type="match status" value="1"/>
</dbReference>
<dbReference type="InterPro" id="IPR035919">
    <property type="entry name" value="EAL_sf"/>
</dbReference>
<dbReference type="PROSITE" id="PS50883">
    <property type="entry name" value="EAL"/>
    <property type="match status" value="1"/>
</dbReference>
<dbReference type="Pfam" id="PF13188">
    <property type="entry name" value="PAS_8"/>
    <property type="match status" value="1"/>
</dbReference>
<dbReference type="PROSITE" id="PS50110">
    <property type="entry name" value="RESPONSE_REGULATORY"/>
    <property type="match status" value="1"/>
</dbReference>
<dbReference type="SMART" id="SM00091">
    <property type="entry name" value="PAS"/>
    <property type="match status" value="3"/>
</dbReference>
<feature type="domain" description="PAS" evidence="7">
    <location>
        <begin position="393"/>
        <end position="439"/>
    </location>
</feature>
<keyword evidence="5" id="KW-0175">Coiled coil</keyword>
<keyword evidence="2" id="KW-0418">Kinase</keyword>
<dbReference type="Gene3D" id="3.30.70.270">
    <property type="match status" value="1"/>
</dbReference>
<dbReference type="Pfam" id="PF08447">
    <property type="entry name" value="PAS_3"/>
    <property type="match status" value="1"/>
</dbReference>
<dbReference type="RefSeq" id="WP_168058273.1">
    <property type="nucleotide sequence ID" value="NZ_VTOW01000001.1"/>
</dbReference>
<feature type="modified residue" description="4-aspartylphosphate" evidence="4">
    <location>
        <position position="58"/>
    </location>
</feature>
<dbReference type="PANTHER" id="PTHR44757:SF2">
    <property type="entry name" value="BIOFILM ARCHITECTURE MAINTENANCE PROTEIN MBAA"/>
    <property type="match status" value="1"/>
</dbReference>
<organism evidence="11 12">
    <name type="scientific">Candidatus Manganitrophus noduliformans</name>
    <dbReference type="NCBI Taxonomy" id="2606439"/>
    <lineage>
        <taxon>Bacteria</taxon>
        <taxon>Pseudomonadati</taxon>
        <taxon>Nitrospirota</taxon>
        <taxon>Nitrospiria</taxon>
        <taxon>Candidatus Troglogloeales</taxon>
        <taxon>Candidatus Manganitrophaceae</taxon>
        <taxon>Candidatus Manganitrophus</taxon>
    </lineage>
</organism>
<evidence type="ECO:0000259" key="6">
    <source>
        <dbReference type="PROSITE" id="PS50110"/>
    </source>
</evidence>
<protein>
    <submittedName>
        <fullName evidence="11">EAL domain-containing protein</fullName>
    </submittedName>
</protein>
<comment type="caution">
    <text evidence="11">The sequence shown here is derived from an EMBL/GenBank/DDBJ whole genome shotgun (WGS) entry which is preliminary data.</text>
</comment>
<keyword evidence="1" id="KW-0808">Transferase</keyword>
<dbReference type="InterPro" id="IPR003018">
    <property type="entry name" value="GAF"/>
</dbReference>
<dbReference type="Gene3D" id="3.30.450.40">
    <property type="match status" value="1"/>
</dbReference>
<feature type="domain" description="PAC" evidence="8">
    <location>
        <begin position="340"/>
        <end position="392"/>
    </location>
</feature>
<dbReference type="Gene3D" id="3.30.450.20">
    <property type="entry name" value="PAS domain"/>
    <property type="match status" value="3"/>
</dbReference>
<dbReference type="Pfam" id="PF00072">
    <property type="entry name" value="Response_reg"/>
    <property type="match status" value="1"/>
</dbReference>
<dbReference type="InterPro" id="IPR001610">
    <property type="entry name" value="PAC"/>
</dbReference>
<evidence type="ECO:0000256" key="5">
    <source>
        <dbReference type="SAM" id="Coils"/>
    </source>
</evidence>
<dbReference type="InterPro" id="IPR029016">
    <property type="entry name" value="GAF-like_dom_sf"/>
</dbReference>
<evidence type="ECO:0000259" key="10">
    <source>
        <dbReference type="PROSITE" id="PS50887"/>
    </source>
</evidence>
<dbReference type="InterPro" id="IPR035965">
    <property type="entry name" value="PAS-like_dom_sf"/>
</dbReference>
<dbReference type="SUPFAM" id="SSF55785">
    <property type="entry name" value="PYP-like sensor domain (PAS domain)"/>
    <property type="match status" value="3"/>
</dbReference>
<feature type="domain" description="PAC" evidence="8">
    <location>
        <begin position="459"/>
        <end position="515"/>
    </location>
</feature>
<dbReference type="FunFam" id="3.20.20.450:FF:000001">
    <property type="entry name" value="Cyclic di-GMP phosphodiesterase yahA"/>
    <property type="match status" value="1"/>
</dbReference>
<dbReference type="GO" id="GO:0071732">
    <property type="term" value="P:cellular response to nitric oxide"/>
    <property type="evidence" value="ECO:0007669"/>
    <property type="project" value="UniProtKB-ARBA"/>
</dbReference>
<sequence>MNGDSIRVLLVEDNPADVRLVQEVLVESSARFRITHADRLDKALASLREESFDVILLDLSLPDSQGLETFRQVRAAMPALPILVLTYHQDEALALQTVQRGAQDFLTKGHEESRYLDRSIRYAIERKQAEERLRESNEQYRALFESNPIPMWVFDPIKASFVSVNEAAIHHYGYSRDEILSMTPRSPSAPEELASLLKYGSQISHQNFEAGFSRSGEWTLRTKSGVLITAEITWSQMTFHGKTSWLISAHDISDRKRVEETLKRSEQQLAETERLTRLGSWRWDIPSNQVTWSDELYRIFSLKPQSKEITFETYLSYIHPEDREQVKRTIEQSLENRGSFSCYHRIVLPDGSSRLLHLTGAVVTDAQGRAIHMVGTAQDITERKRDEEALKESHQLFQAVIEGIPDTVYVKDLQGRYILINSAGARRIGKQIEEIIGKTDEHLFVSHTTTSLTNPQMTPAGEIQTFEETEQREGILRTYLTTKILRRNPQDEIIGLIGISREITEQKQSEESLRFHVRQQTALAELGQYALGGLDFYALLDKAAALVTRALETEYAKILELLPEGKTLLLRAGVGWKDGLIRTATLPANPESQGGYTLLTNAPVIVEDLRTEDRFTPPALLREHGVVSGLSVVIPGTRRPFGTLSVHTARRRLFTQAEVRFLQVVADLLATAIERRRAEETIQHQAYYDALTGLPNRSLLEDHLALAISQADRHNDMVALMFLDLDCFKEVNDTLGHPIGDQLLKAVSERLAACVRDGDTFARMGGDEFTILLPEIDTIEKVTRVAERVLEALIPAFRIAGQELPVSASIGIALYPQAGRDPETLLRNADTALYRAKKQGKNTFCFFSPTPNEKMTRERSIENSLRQALEREEFLLHYQPQIDLKSRRIVGLETLIRWRRPDATLVSAADFIPLADKTGLIVPIGEWVLRTACAQNRKWQDAGLPSLRVGVNLSAGQFYREDLSATISRVLADTGLAPGYLELELTEKILMRKEEPLVAMLRKLAAMGIALTIDDFGTGYSSLTHLKRFPISKLKIDQSFVRNITTDSNNATIAKTVVKMAHSLQMKGIAEGVEAEEEMEFLHSIDCDEMQGYLFSRPLPADETERLLARGAVL</sequence>
<evidence type="ECO:0000313" key="12">
    <source>
        <dbReference type="Proteomes" id="UP000534783"/>
    </source>
</evidence>
<dbReference type="Pfam" id="PF00990">
    <property type="entry name" value="GGDEF"/>
    <property type="match status" value="1"/>
</dbReference>
<dbReference type="SMART" id="SM00267">
    <property type="entry name" value="GGDEF"/>
    <property type="match status" value="1"/>
</dbReference>
<dbReference type="CDD" id="cd00130">
    <property type="entry name" value="PAS"/>
    <property type="match status" value="2"/>
</dbReference>
<dbReference type="GO" id="GO:0071111">
    <property type="term" value="F:cyclic-guanylate-specific phosphodiesterase activity"/>
    <property type="evidence" value="ECO:0007669"/>
    <property type="project" value="UniProtKB-EC"/>
</dbReference>
<dbReference type="SMART" id="SM00052">
    <property type="entry name" value="EAL"/>
    <property type="match status" value="1"/>
</dbReference>
<evidence type="ECO:0000313" key="11">
    <source>
        <dbReference type="EMBL" id="NKE70001.1"/>
    </source>
</evidence>
<dbReference type="InterPro" id="IPR000160">
    <property type="entry name" value="GGDEF_dom"/>
</dbReference>
<feature type="domain" description="PAS" evidence="7">
    <location>
        <begin position="136"/>
        <end position="181"/>
    </location>
</feature>
<evidence type="ECO:0000256" key="3">
    <source>
        <dbReference type="ARBA" id="ARBA00051114"/>
    </source>
</evidence>
<dbReference type="SUPFAM" id="SSF52172">
    <property type="entry name" value="CheY-like"/>
    <property type="match status" value="1"/>
</dbReference>
<dbReference type="Gene3D" id="3.20.20.450">
    <property type="entry name" value="EAL domain"/>
    <property type="match status" value="1"/>
</dbReference>
<dbReference type="InterPro" id="IPR013656">
    <property type="entry name" value="PAS_4"/>
</dbReference>
<dbReference type="GO" id="GO:0016301">
    <property type="term" value="F:kinase activity"/>
    <property type="evidence" value="ECO:0007669"/>
    <property type="project" value="UniProtKB-KW"/>
</dbReference>
<comment type="catalytic activity">
    <reaction evidence="3">
        <text>3',3'-c-di-GMP + H2O = 5'-phosphoguanylyl(3'-&gt;5')guanosine + H(+)</text>
        <dbReference type="Rhea" id="RHEA:24902"/>
        <dbReference type="ChEBI" id="CHEBI:15377"/>
        <dbReference type="ChEBI" id="CHEBI:15378"/>
        <dbReference type="ChEBI" id="CHEBI:58754"/>
        <dbReference type="ChEBI" id="CHEBI:58805"/>
        <dbReference type="EC" id="3.1.4.52"/>
    </reaction>
    <physiologicalReaction direction="left-to-right" evidence="3">
        <dbReference type="Rhea" id="RHEA:24903"/>
    </physiologicalReaction>
</comment>
<feature type="domain" description="EAL" evidence="9">
    <location>
        <begin position="858"/>
        <end position="1112"/>
    </location>
</feature>